<evidence type="ECO:0000256" key="3">
    <source>
        <dbReference type="ARBA" id="ARBA00022692"/>
    </source>
</evidence>
<name>A0A1M5B774_9BACT</name>
<dbReference type="OrthoDB" id="9795496at2"/>
<evidence type="ECO:0000313" key="8">
    <source>
        <dbReference type="Proteomes" id="UP000184368"/>
    </source>
</evidence>
<protein>
    <submittedName>
        <fullName evidence="7">TspO and MBR related proteins</fullName>
    </submittedName>
</protein>
<evidence type="ECO:0000256" key="5">
    <source>
        <dbReference type="ARBA" id="ARBA00023136"/>
    </source>
</evidence>
<evidence type="ECO:0000256" key="2">
    <source>
        <dbReference type="ARBA" id="ARBA00007524"/>
    </source>
</evidence>
<dbReference type="PANTHER" id="PTHR10057">
    <property type="entry name" value="PERIPHERAL-TYPE BENZODIAZEPINE RECEPTOR"/>
    <property type="match status" value="1"/>
</dbReference>
<keyword evidence="3 6" id="KW-0812">Transmembrane</keyword>
<dbReference type="InterPro" id="IPR038330">
    <property type="entry name" value="TspO/MBR-related_sf"/>
</dbReference>
<dbReference type="FunFam" id="1.20.1260.100:FF:000001">
    <property type="entry name" value="translocator protein 2"/>
    <property type="match status" value="1"/>
</dbReference>
<dbReference type="GO" id="GO:0033013">
    <property type="term" value="P:tetrapyrrole metabolic process"/>
    <property type="evidence" value="ECO:0007669"/>
    <property type="project" value="UniProtKB-ARBA"/>
</dbReference>
<dbReference type="InterPro" id="IPR004307">
    <property type="entry name" value="TspO_MBR"/>
</dbReference>
<evidence type="ECO:0000313" key="7">
    <source>
        <dbReference type="EMBL" id="SHF38329.1"/>
    </source>
</evidence>
<dbReference type="RefSeq" id="WP_073042968.1">
    <property type="nucleotide sequence ID" value="NZ_FQUO01000007.1"/>
</dbReference>
<gene>
    <name evidence="7" type="ORF">SAMN05444008_107176</name>
</gene>
<accession>A0A1M5B774</accession>
<evidence type="ECO:0000256" key="4">
    <source>
        <dbReference type="ARBA" id="ARBA00022989"/>
    </source>
</evidence>
<evidence type="ECO:0000256" key="1">
    <source>
        <dbReference type="ARBA" id="ARBA00004141"/>
    </source>
</evidence>
<feature type="transmembrane region" description="Helical" evidence="6">
    <location>
        <begin position="132"/>
        <end position="153"/>
    </location>
</feature>
<keyword evidence="8" id="KW-1185">Reference proteome</keyword>
<dbReference type="PANTHER" id="PTHR10057:SF0">
    <property type="entry name" value="TRANSLOCATOR PROTEIN"/>
    <property type="match status" value="1"/>
</dbReference>
<dbReference type="EMBL" id="FQUO01000007">
    <property type="protein sequence ID" value="SHF38329.1"/>
    <property type="molecule type" value="Genomic_DNA"/>
</dbReference>
<evidence type="ECO:0000256" key="6">
    <source>
        <dbReference type="SAM" id="Phobius"/>
    </source>
</evidence>
<dbReference type="AlphaFoldDB" id="A0A1M5B774"/>
<keyword evidence="4 6" id="KW-1133">Transmembrane helix</keyword>
<feature type="transmembrane region" description="Helical" evidence="6">
    <location>
        <begin position="46"/>
        <end position="67"/>
    </location>
</feature>
<feature type="transmembrane region" description="Helical" evidence="6">
    <location>
        <begin position="105"/>
        <end position="125"/>
    </location>
</feature>
<dbReference type="STRING" id="1302690.BUE76_16845"/>
<dbReference type="Gene3D" id="1.20.1260.100">
    <property type="entry name" value="TspO/MBR protein"/>
    <property type="match status" value="1"/>
</dbReference>
<dbReference type="PIRSF" id="PIRSF005859">
    <property type="entry name" value="PBR"/>
    <property type="match status" value="1"/>
</dbReference>
<keyword evidence="5 6" id="KW-0472">Membrane</keyword>
<comment type="subcellular location">
    <subcellularLocation>
        <location evidence="1">Membrane</location>
        <topology evidence="1">Multi-pass membrane protein</topology>
    </subcellularLocation>
</comment>
<organism evidence="7 8">
    <name type="scientific">Cnuella takakiae</name>
    <dbReference type="NCBI Taxonomy" id="1302690"/>
    <lineage>
        <taxon>Bacteria</taxon>
        <taxon>Pseudomonadati</taxon>
        <taxon>Bacteroidota</taxon>
        <taxon>Chitinophagia</taxon>
        <taxon>Chitinophagales</taxon>
        <taxon>Chitinophagaceae</taxon>
        <taxon>Cnuella</taxon>
    </lineage>
</organism>
<dbReference type="Proteomes" id="UP000184368">
    <property type="component" value="Unassembled WGS sequence"/>
</dbReference>
<feature type="transmembrane region" description="Helical" evidence="6">
    <location>
        <begin position="79"/>
        <end position="99"/>
    </location>
</feature>
<dbReference type="CDD" id="cd15904">
    <property type="entry name" value="TSPO_MBR"/>
    <property type="match status" value="1"/>
</dbReference>
<dbReference type="GO" id="GO:0016020">
    <property type="term" value="C:membrane"/>
    <property type="evidence" value="ECO:0007669"/>
    <property type="project" value="UniProtKB-SubCell"/>
</dbReference>
<proteinExistence type="inferred from homology"/>
<dbReference type="Pfam" id="PF03073">
    <property type="entry name" value="TspO_MBR"/>
    <property type="match status" value="1"/>
</dbReference>
<sequence length="157" mass="18162">MKNWVKLLISLALPQIAGISGALFTVTGEGSWYRQINRPSWNPPGWVFGPVWTLLYILMGIAFYLVWKNNSADRLKKPAMTFWIIQLVLNFFWTLIFFGAHETGWATLEIIVLWIFILLTILAFFRINKTAGWLMVPYLLWVSFATALTATIWQMNS</sequence>
<comment type="similarity">
    <text evidence="2">Belongs to the TspO/BZRP family.</text>
</comment>
<reference evidence="7 8" key="1">
    <citation type="submission" date="2016-11" db="EMBL/GenBank/DDBJ databases">
        <authorList>
            <person name="Jaros S."/>
            <person name="Januszkiewicz K."/>
            <person name="Wedrychowicz H."/>
        </authorList>
    </citation>
    <scope>NUCLEOTIDE SEQUENCE [LARGE SCALE GENOMIC DNA]</scope>
    <source>
        <strain evidence="7 8">DSM 26897</strain>
    </source>
</reference>